<sequence length="131" mass="14461">MRLHPQHLSHSFSSSVPVVFFYTQKWVPTSSVQAIGNFSAGKCMGNNGFGSTYKTEIALGSLVAVKRLTVRRFQGVTTVSCRGAVNWKIVHKIALDVAHALAYLHEQCTPKGQAKDVLTTRLWETGPHDHL</sequence>
<keyword evidence="3" id="KW-1185">Reference proteome</keyword>
<protein>
    <recommendedName>
        <fullName evidence="4">Protein kinase domain-containing protein</fullName>
    </recommendedName>
</protein>
<evidence type="ECO:0000256" key="1">
    <source>
        <dbReference type="ARBA" id="ARBA00004479"/>
    </source>
</evidence>
<dbReference type="PANTHER" id="PTHR48006">
    <property type="entry name" value="LEUCINE-RICH REPEAT-CONTAINING PROTEIN DDB_G0281931-RELATED"/>
    <property type="match status" value="1"/>
</dbReference>
<dbReference type="InterPro" id="IPR011009">
    <property type="entry name" value="Kinase-like_dom_sf"/>
</dbReference>
<evidence type="ECO:0000313" key="3">
    <source>
        <dbReference type="Proteomes" id="UP000593575"/>
    </source>
</evidence>
<gene>
    <name evidence="2" type="ORF">Goarm_013118</name>
</gene>
<name>A0A7J9J2U1_9ROSI</name>
<proteinExistence type="predicted"/>
<dbReference type="InterPro" id="IPR051824">
    <property type="entry name" value="LRR_Rcpt-Like_S/T_Kinase"/>
</dbReference>
<accession>A0A7J9J2U1</accession>
<evidence type="ECO:0000313" key="2">
    <source>
        <dbReference type="EMBL" id="MBA0828443.1"/>
    </source>
</evidence>
<dbReference type="EMBL" id="JABFAE010000005">
    <property type="protein sequence ID" value="MBA0828443.1"/>
    <property type="molecule type" value="Genomic_DNA"/>
</dbReference>
<dbReference type="Gene3D" id="3.30.200.20">
    <property type="entry name" value="Phosphorylase Kinase, domain 1"/>
    <property type="match status" value="1"/>
</dbReference>
<comment type="subcellular location">
    <subcellularLocation>
        <location evidence="1">Membrane</location>
        <topology evidence="1">Single-pass type I membrane protein</topology>
    </subcellularLocation>
</comment>
<organism evidence="2 3">
    <name type="scientific">Gossypium armourianum</name>
    <dbReference type="NCBI Taxonomy" id="34283"/>
    <lineage>
        <taxon>Eukaryota</taxon>
        <taxon>Viridiplantae</taxon>
        <taxon>Streptophyta</taxon>
        <taxon>Embryophyta</taxon>
        <taxon>Tracheophyta</taxon>
        <taxon>Spermatophyta</taxon>
        <taxon>Magnoliopsida</taxon>
        <taxon>eudicotyledons</taxon>
        <taxon>Gunneridae</taxon>
        <taxon>Pentapetalae</taxon>
        <taxon>rosids</taxon>
        <taxon>malvids</taxon>
        <taxon>Malvales</taxon>
        <taxon>Malvaceae</taxon>
        <taxon>Malvoideae</taxon>
        <taxon>Gossypium</taxon>
    </lineage>
</organism>
<evidence type="ECO:0008006" key="4">
    <source>
        <dbReference type="Google" id="ProtNLM"/>
    </source>
</evidence>
<reference evidence="2 3" key="1">
    <citation type="journal article" date="2019" name="Genome Biol. Evol.">
        <title>Insights into the evolution of the New World diploid cottons (Gossypium, subgenus Houzingenia) based on genome sequencing.</title>
        <authorList>
            <person name="Grover C.E."/>
            <person name="Arick M.A. 2nd"/>
            <person name="Thrash A."/>
            <person name="Conover J.L."/>
            <person name="Sanders W.S."/>
            <person name="Peterson D.G."/>
            <person name="Frelichowski J.E."/>
            <person name="Scheffler J.A."/>
            <person name="Scheffler B.E."/>
            <person name="Wendel J.F."/>
        </authorList>
    </citation>
    <scope>NUCLEOTIDE SEQUENCE [LARGE SCALE GENOMIC DNA]</scope>
    <source>
        <strain evidence="2">6</strain>
        <tissue evidence="2">Leaf</tissue>
    </source>
</reference>
<dbReference type="AlphaFoldDB" id="A0A7J9J2U1"/>
<dbReference type="PANTHER" id="PTHR48006:SF94">
    <property type="entry name" value="PROTEIN KINASE DOMAIN-CONTAINING PROTEIN"/>
    <property type="match status" value="1"/>
</dbReference>
<dbReference type="SUPFAM" id="SSF56112">
    <property type="entry name" value="Protein kinase-like (PK-like)"/>
    <property type="match status" value="1"/>
</dbReference>
<dbReference type="GO" id="GO:0005886">
    <property type="term" value="C:plasma membrane"/>
    <property type="evidence" value="ECO:0007669"/>
    <property type="project" value="TreeGrafter"/>
</dbReference>
<dbReference type="Proteomes" id="UP000593575">
    <property type="component" value="Unassembled WGS sequence"/>
</dbReference>
<comment type="caution">
    <text evidence="2">The sequence shown here is derived from an EMBL/GenBank/DDBJ whole genome shotgun (WGS) entry which is preliminary data.</text>
</comment>
<feature type="non-terminal residue" evidence="2">
    <location>
        <position position="131"/>
    </location>
</feature>